<evidence type="ECO:0000256" key="10">
    <source>
        <dbReference type="SAM" id="SignalP"/>
    </source>
</evidence>
<accession>A0A9D3PXK4</accession>
<comment type="subunit">
    <text evidence="4">Homotrimer.</text>
</comment>
<comment type="subcellular location">
    <subcellularLocation>
        <location evidence="2">Secreted</location>
    </subcellularLocation>
</comment>
<sequence length="204" mass="22240">MKAATVILLLQLLGTTTEAYKYTRYQSEENVALYGKATQSSLLRGEWAAFSHASNAIDGNTEGTLALGSCTHTEEEDHPWWRVDLLKRYRITSVTITNRKDCCADRIEGAEIRIGDSLTNNGNDNPRCAVIDTIPAGGSVKHICSKSMVGRYVNVILPKKEAWLTLCEVKATAVPVPVVGQSGSYYVVDEVGEGGTLVIGGRRY</sequence>
<dbReference type="GO" id="GO:0001868">
    <property type="term" value="P:regulation of complement activation, lectin pathway"/>
    <property type="evidence" value="ECO:0007669"/>
    <property type="project" value="UniProtKB-ARBA"/>
</dbReference>
<keyword evidence="10" id="KW-0732">Signal</keyword>
<evidence type="ECO:0000256" key="6">
    <source>
        <dbReference type="ARBA" id="ARBA00022723"/>
    </source>
</evidence>
<evidence type="ECO:0000259" key="11">
    <source>
        <dbReference type="SMART" id="SM00607"/>
    </source>
</evidence>
<reference evidence="12" key="1">
    <citation type="submission" date="2021-01" db="EMBL/GenBank/DDBJ databases">
        <authorList>
            <person name="Zahm M."/>
            <person name="Roques C."/>
            <person name="Cabau C."/>
            <person name="Klopp C."/>
            <person name="Donnadieu C."/>
            <person name="Jouanno E."/>
            <person name="Lampietro C."/>
            <person name="Louis A."/>
            <person name="Herpin A."/>
            <person name="Echchiki A."/>
            <person name="Berthelot C."/>
            <person name="Parey E."/>
            <person name="Roest-Crollius H."/>
            <person name="Braasch I."/>
            <person name="Postlethwait J."/>
            <person name="Bobe J."/>
            <person name="Montfort J."/>
            <person name="Bouchez O."/>
            <person name="Begum T."/>
            <person name="Mejri S."/>
            <person name="Adams A."/>
            <person name="Chen W.-J."/>
            <person name="Guiguen Y."/>
        </authorList>
    </citation>
    <scope>NUCLEOTIDE SEQUENCE</scope>
    <source>
        <strain evidence="12">YG-15Mar2019-1</strain>
        <tissue evidence="12">Brain</tissue>
    </source>
</reference>
<evidence type="ECO:0000256" key="8">
    <source>
        <dbReference type="ARBA" id="ARBA00022837"/>
    </source>
</evidence>
<evidence type="ECO:0000256" key="7">
    <source>
        <dbReference type="ARBA" id="ARBA00022734"/>
    </source>
</evidence>
<organism evidence="12 13">
    <name type="scientific">Megalops atlanticus</name>
    <name type="common">Tarpon</name>
    <name type="synonym">Clupea gigantea</name>
    <dbReference type="NCBI Taxonomy" id="7932"/>
    <lineage>
        <taxon>Eukaryota</taxon>
        <taxon>Metazoa</taxon>
        <taxon>Chordata</taxon>
        <taxon>Craniata</taxon>
        <taxon>Vertebrata</taxon>
        <taxon>Euteleostomi</taxon>
        <taxon>Actinopterygii</taxon>
        <taxon>Neopterygii</taxon>
        <taxon>Teleostei</taxon>
        <taxon>Elopiformes</taxon>
        <taxon>Megalopidae</taxon>
        <taxon>Megalops</taxon>
    </lineage>
</organism>
<proteinExistence type="inferred from homology"/>
<dbReference type="Proteomes" id="UP001046870">
    <property type="component" value="Chromosome 10"/>
</dbReference>
<comment type="similarity">
    <text evidence="3">Belongs to the fucolectin family.</text>
</comment>
<dbReference type="InterPro" id="IPR008979">
    <property type="entry name" value="Galactose-bd-like_sf"/>
</dbReference>
<feature type="chain" id="PRO_5039367248" description="Fucolectin tachylectin-4 pentraxin-1 domain-containing protein" evidence="10">
    <location>
        <begin position="20"/>
        <end position="204"/>
    </location>
</feature>
<feature type="domain" description="Fucolectin tachylectin-4 pentraxin-1" evidence="11">
    <location>
        <begin position="28"/>
        <end position="177"/>
    </location>
</feature>
<dbReference type="GO" id="GO:0046872">
    <property type="term" value="F:metal ion binding"/>
    <property type="evidence" value="ECO:0007669"/>
    <property type="project" value="UniProtKB-KW"/>
</dbReference>
<protein>
    <recommendedName>
        <fullName evidence="11">Fucolectin tachylectin-4 pentraxin-1 domain-containing protein</fullName>
    </recommendedName>
</protein>
<dbReference type="GO" id="GO:0010185">
    <property type="term" value="P:regulation of cellular defense response"/>
    <property type="evidence" value="ECO:0007669"/>
    <property type="project" value="UniProtKB-ARBA"/>
</dbReference>
<dbReference type="GO" id="GO:0042806">
    <property type="term" value="F:fucose binding"/>
    <property type="evidence" value="ECO:0007669"/>
    <property type="project" value="UniProtKB-ARBA"/>
</dbReference>
<dbReference type="Pfam" id="PF22633">
    <property type="entry name" value="F5_F8_type_C_2"/>
    <property type="match status" value="1"/>
</dbReference>
<keyword evidence="8" id="KW-0106">Calcium</keyword>
<keyword evidence="7" id="KW-0430">Lectin</keyword>
<feature type="signal peptide" evidence="10">
    <location>
        <begin position="1"/>
        <end position="19"/>
    </location>
</feature>
<dbReference type="PANTHER" id="PTHR45713:SF8">
    <property type="entry name" value="SI:CH211-215K15.4"/>
    <property type="match status" value="1"/>
</dbReference>
<keyword evidence="9" id="KW-1015">Disulfide bond</keyword>
<comment type="function">
    <text evidence="1">Acts as a defensive agent. Recognizes blood group fucosylated oligosaccharides including A, B, H and Lewis B-type antigens. Does not recognize Lewis A antigen and has low affinity for monovalent haptens.</text>
</comment>
<keyword evidence="6" id="KW-0479">Metal-binding</keyword>
<keyword evidence="5" id="KW-0964">Secreted</keyword>
<evidence type="ECO:0000256" key="4">
    <source>
        <dbReference type="ARBA" id="ARBA00011233"/>
    </source>
</evidence>
<evidence type="ECO:0000256" key="1">
    <source>
        <dbReference type="ARBA" id="ARBA00002219"/>
    </source>
</evidence>
<dbReference type="Gene3D" id="2.60.120.260">
    <property type="entry name" value="Galactose-binding domain-like"/>
    <property type="match status" value="1"/>
</dbReference>
<keyword evidence="13" id="KW-1185">Reference proteome</keyword>
<dbReference type="OrthoDB" id="547680at2759"/>
<comment type="caution">
    <text evidence="12">The sequence shown here is derived from an EMBL/GenBank/DDBJ whole genome shotgun (WGS) entry which is preliminary data.</text>
</comment>
<dbReference type="InterPro" id="IPR051941">
    <property type="entry name" value="BG_Antigen-Binding_Lectin"/>
</dbReference>
<dbReference type="SMART" id="SM00607">
    <property type="entry name" value="FTP"/>
    <property type="match status" value="1"/>
</dbReference>
<evidence type="ECO:0000313" key="12">
    <source>
        <dbReference type="EMBL" id="KAG7469118.1"/>
    </source>
</evidence>
<evidence type="ECO:0000256" key="3">
    <source>
        <dbReference type="ARBA" id="ARBA00010147"/>
    </source>
</evidence>
<evidence type="ECO:0000313" key="13">
    <source>
        <dbReference type="Proteomes" id="UP001046870"/>
    </source>
</evidence>
<dbReference type="GO" id="GO:0005576">
    <property type="term" value="C:extracellular region"/>
    <property type="evidence" value="ECO:0007669"/>
    <property type="project" value="UniProtKB-SubCell"/>
</dbReference>
<dbReference type="EMBL" id="JAFDVH010000010">
    <property type="protein sequence ID" value="KAG7469118.1"/>
    <property type="molecule type" value="Genomic_DNA"/>
</dbReference>
<evidence type="ECO:0000256" key="2">
    <source>
        <dbReference type="ARBA" id="ARBA00004613"/>
    </source>
</evidence>
<evidence type="ECO:0000256" key="5">
    <source>
        <dbReference type="ARBA" id="ARBA00022525"/>
    </source>
</evidence>
<dbReference type="SUPFAM" id="SSF49785">
    <property type="entry name" value="Galactose-binding domain-like"/>
    <property type="match status" value="1"/>
</dbReference>
<dbReference type="AlphaFoldDB" id="A0A9D3PXK4"/>
<dbReference type="PANTHER" id="PTHR45713">
    <property type="entry name" value="FTP DOMAIN-CONTAINING PROTEIN"/>
    <property type="match status" value="1"/>
</dbReference>
<dbReference type="InterPro" id="IPR006585">
    <property type="entry name" value="FTP1"/>
</dbReference>
<evidence type="ECO:0000256" key="9">
    <source>
        <dbReference type="ARBA" id="ARBA00023157"/>
    </source>
</evidence>
<name>A0A9D3PXK4_MEGAT</name>
<gene>
    <name evidence="12" type="ORF">MATL_G00125460</name>
</gene>